<keyword evidence="3" id="KW-1185">Reference proteome</keyword>
<evidence type="ECO:0000313" key="2">
    <source>
        <dbReference type="EMBL" id="EGB02037.1"/>
    </source>
</evidence>
<protein>
    <submittedName>
        <fullName evidence="2">Uncharacterized protein</fullName>
    </submittedName>
</protein>
<dbReference type="EMBL" id="GL833868">
    <property type="protein sequence ID" value="EGB02037.1"/>
    <property type="molecule type" value="Genomic_DNA"/>
</dbReference>
<organism evidence="3">
    <name type="scientific">Aureococcus anophagefferens</name>
    <name type="common">Harmful bloom alga</name>
    <dbReference type="NCBI Taxonomy" id="44056"/>
    <lineage>
        <taxon>Eukaryota</taxon>
        <taxon>Sar</taxon>
        <taxon>Stramenopiles</taxon>
        <taxon>Ochrophyta</taxon>
        <taxon>Pelagophyceae</taxon>
        <taxon>Pelagomonadales</taxon>
        <taxon>Pelagomonadaceae</taxon>
        <taxon>Aureococcus</taxon>
    </lineage>
</organism>
<dbReference type="GeneID" id="20227362"/>
<dbReference type="AlphaFoldDB" id="F0YS72"/>
<proteinExistence type="predicted"/>
<evidence type="ECO:0000256" key="1">
    <source>
        <dbReference type="SAM" id="MobiDB-lite"/>
    </source>
</evidence>
<evidence type="ECO:0000313" key="3">
    <source>
        <dbReference type="Proteomes" id="UP000002729"/>
    </source>
</evidence>
<dbReference type="Proteomes" id="UP000002729">
    <property type="component" value="Unassembled WGS sequence"/>
</dbReference>
<dbReference type="KEGG" id="aaf:AURANDRAFT_69255"/>
<name>F0YS72_AURAN</name>
<feature type="compositionally biased region" description="Basic and acidic residues" evidence="1">
    <location>
        <begin position="100"/>
        <end position="121"/>
    </location>
</feature>
<feature type="non-terminal residue" evidence="2">
    <location>
        <position position="1"/>
    </location>
</feature>
<feature type="region of interest" description="Disordered" evidence="1">
    <location>
        <begin position="1"/>
        <end position="49"/>
    </location>
</feature>
<sequence length="121" mass="12999">VLPKKLVEALPFASKPKGATAPKSSKRPGYLASRGDARTGLAHPEAPEARAAKKLVHQLNALRNDKKRTRDATRDVAKQARAAKLAKIDASKAKSSKAKAKAEYKRQGKDSAKQRAKFGGD</sequence>
<accession>F0YS72</accession>
<feature type="region of interest" description="Disordered" evidence="1">
    <location>
        <begin position="84"/>
        <end position="121"/>
    </location>
</feature>
<reference evidence="2 3" key="1">
    <citation type="journal article" date="2011" name="Proc. Natl. Acad. Sci. U.S.A.">
        <title>Niche of harmful alga Aureococcus anophagefferens revealed through ecogenomics.</title>
        <authorList>
            <person name="Gobler C.J."/>
            <person name="Berry D.L."/>
            <person name="Dyhrman S.T."/>
            <person name="Wilhelm S.W."/>
            <person name="Salamov A."/>
            <person name="Lobanov A.V."/>
            <person name="Zhang Y."/>
            <person name="Collier J.L."/>
            <person name="Wurch L.L."/>
            <person name="Kustka A.B."/>
            <person name="Dill B.D."/>
            <person name="Shah M."/>
            <person name="VerBerkmoes N.C."/>
            <person name="Kuo A."/>
            <person name="Terry A."/>
            <person name="Pangilinan J."/>
            <person name="Lindquist E.A."/>
            <person name="Lucas S."/>
            <person name="Paulsen I.T."/>
            <person name="Hattenrath-Lehmann T.K."/>
            <person name="Talmage S.C."/>
            <person name="Walker E.A."/>
            <person name="Koch F."/>
            <person name="Burson A.M."/>
            <person name="Marcoval M.A."/>
            <person name="Tang Y.Z."/>
            <person name="Lecleir G.R."/>
            <person name="Coyne K.J."/>
            <person name="Berg G.M."/>
            <person name="Bertrand E.M."/>
            <person name="Saito M.A."/>
            <person name="Gladyshev V.N."/>
            <person name="Grigoriev I.V."/>
        </authorList>
    </citation>
    <scope>NUCLEOTIDE SEQUENCE [LARGE SCALE GENOMIC DNA]</scope>
    <source>
        <strain evidence="3">CCMP 1984</strain>
    </source>
</reference>
<dbReference type="InParanoid" id="F0YS72"/>
<gene>
    <name evidence="2" type="ORF">AURANDRAFT_69255</name>
</gene>
<dbReference type="RefSeq" id="XP_009043264.1">
    <property type="nucleotide sequence ID" value="XM_009045016.1"/>
</dbReference>